<name>A0ABS9UH13_9BACL</name>
<proteinExistence type="predicted"/>
<dbReference type="Pfam" id="PF12146">
    <property type="entry name" value="Hydrolase_4"/>
    <property type="match status" value="1"/>
</dbReference>
<feature type="transmembrane region" description="Helical" evidence="2">
    <location>
        <begin position="75"/>
        <end position="92"/>
    </location>
</feature>
<dbReference type="RefSeq" id="WP_241370802.1">
    <property type="nucleotide sequence ID" value="NZ_JAKZFC010000009.1"/>
</dbReference>
<evidence type="ECO:0000259" key="3">
    <source>
        <dbReference type="Pfam" id="PF12146"/>
    </source>
</evidence>
<keyword evidence="2" id="KW-1133">Transmembrane helix</keyword>
<keyword evidence="1 4" id="KW-0378">Hydrolase</keyword>
<dbReference type="PANTHER" id="PTHR43798:SF31">
    <property type="entry name" value="AB HYDROLASE SUPERFAMILY PROTEIN YCLE"/>
    <property type="match status" value="1"/>
</dbReference>
<evidence type="ECO:0000313" key="5">
    <source>
        <dbReference type="Proteomes" id="UP001316087"/>
    </source>
</evidence>
<dbReference type="Gene3D" id="3.40.50.1820">
    <property type="entry name" value="alpha/beta hydrolase"/>
    <property type="match status" value="1"/>
</dbReference>
<dbReference type="Proteomes" id="UP001316087">
    <property type="component" value="Unassembled WGS sequence"/>
</dbReference>
<reference evidence="4 5" key="1">
    <citation type="submission" date="2022-03" db="EMBL/GenBank/DDBJ databases">
        <authorList>
            <person name="Jo J.-H."/>
            <person name="Im W.-T."/>
        </authorList>
    </citation>
    <scope>NUCLEOTIDE SEQUENCE [LARGE SCALE GENOMIC DNA]</scope>
    <source>
        <strain evidence="4 5">MA9</strain>
    </source>
</reference>
<dbReference type="InterPro" id="IPR029058">
    <property type="entry name" value="AB_hydrolase_fold"/>
</dbReference>
<evidence type="ECO:0000256" key="2">
    <source>
        <dbReference type="SAM" id="Phobius"/>
    </source>
</evidence>
<keyword evidence="2" id="KW-0472">Membrane</keyword>
<comment type="caution">
    <text evidence="4">The sequence shown here is derived from an EMBL/GenBank/DDBJ whole genome shotgun (WGS) entry which is preliminary data.</text>
</comment>
<dbReference type="PANTHER" id="PTHR43798">
    <property type="entry name" value="MONOACYLGLYCEROL LIPASE"/>
    <property type="match status" value="1"/>
</dbReference>
<evidence type="ECO:0000313" key="4">
    <source>
        <dbReference type="EMBL" id="MCH7323641.1"/>
    </source>
</evidence>
<feature type="domain" description="Serine aminopeptidase S33" evidence="3">
    <location>
        <begin position="5"/>
        <end position="213"/>
    </location>
</feature>
<evidence type="ECO:0000256" key="1">
    <source>
        <dbReference type="ARBA" id="ARBA00022801"/>
    </source>
</evidence>
<sequence length="232" mass="26534">MSTGILFLHGFSGGPYEVQPLVDFLQQRTTWEVSILTFSGHGEAEELAMKGYKAEHWMMEAEVAYRNLKKKVDDVIVVGFSMGGVIAMYLAIRYKVKKLVLLSAAAKYISPTQLIKDIRLMAEDFMHHQLGDNELFARYKFKFKHVPLSATVEFTRVVQKTAPYIQNIKCPTFIVQGKLDGIVPFSTAAYLQNLLQSSEKRLYISEQGKHHICYSDDCESWFQKVFQFLNDA</sequence>
<dbReference type="GO" id="GO:0016787">
    <property type="term" value="F:hydrolase activity"/>
    <property type="evidence" value="ECO:0007669"/>
    <property type="project" value="UniProtKB-KW"/>
</dbReference>
<dbReference type="InterPro" id="IPR012354">
    <property type="entry name" value="Esterase_lipase"/>
</dbReference>
<dbReference type="InterPro" id="IPR022742">
    <property type="entry name" value="Hydrolase_4"/>
</dbReference>
<accession>A0ABS9UH13</accession>
<dbReference type="EMBL" id="JAKZFC010000009">
    <property type="protein sequence ID" value="MCH7323641.1"/>
    <property type="molecule type" value="Genomic_DNA"/>
</dbReference>
<dbReference type="PIRSF" id="PIRSF017388">
    <property type="entry name" value="Esterase_lipase"/>
    <property type="match status" value="1"/>
</dbReference>
<dbReference type="SUPFAM" id="SSF53474">
    <property type="entry name" value="alpha/beta-Hydrolases"/>
    <property type="match status" value="1"/>
</dbReference>
<dbReference type="InterPro" id="IPR050266">
    <property type="entry name" value="AB_hydrolase_sf"/>
</dbReference>
<keyword evidence="5" id="KW-1185">Reference proteome</keyword>
<keyword evidence="2" id="KW-0812">Transmembrane</keyword>
<organism evidence="4 5">
    <name type="scientific">Solibacillus palustris</name>
    <dbReference type="NCBI Taxonomy" id="2908203"/>
    <lineage>
        <taxon>Bacteria</taxon>
        <taxon>Bacillati</taxon>
        <taxon>Bacillota</taxon>
        <taxon>Bacilli</taxon>
        <taxon>Bacillales</taxon>
        <taxon>Caryophanaceae</taxon>
        <taxon>Solibacillus</taxon>
    </lineage>
</organism>
<gene>
    <name evidence="4" type="ORF">LZ480_17360</name>
</gene>
<protein>
    <submittedName>
        <fullName evidence="4">Alpha/beta fold hydrolase</fullName>
    </submittedName>
</protein>